<evidence type="ECO:0000256" key="1">
    <source>
        <dbReference type="PROSITE-ProRule" id="PRU00169"/>
    </source>
</evidence>
<dbReference type="CDD" id="cd00156">
    <property type="entry name" value="REC"/>
    <property type="match status" value="1"/>
</dbReference>
<dbReference type="Gene3D" id="3.20.20.450">
    <property type="entry name" value="EAL domain"/>
    <property type="match status" value="1"/>
</dbReference>
<dbReference type="PROSITE" id="PS50887">
    <property type="entry name" value="GGDEF"/>
    <property type="match status" value="1"/>
</dbReference>
<dbReference type="InterPro" id="IPR035919">
    <property type="entry name" value="EAL_sf"/>
</dbReference>
<dbReference type="InterPro" id="IPR021800">
    <property type="entry name" value="DUF3369"/>
</dbReference>
<keyword evidence="6" id="KW-1185">Reference proteome</keyword>
<comment type="caution">
    <text evidence="5">The sequence shown here is derived from an EMBL/GenBank/DDBJ whole genome shotgun (WGS) entry which is preliminary data.</text>
</comment>
<dbReference type="InterPro" id="IPR050706">
    <property type="entry name" value="Cyclic-di-GMP_PDE-like"/>
</dbReference>
<dbReference type="PANTHER" id="PTHR33121:SF19">
    <property type="entry name" value="CYCLIC DI-GMP PHOSPHODIESTERASE PA2567"/>
    <property type="match status" value="1"/>
</dbReference>
<gene>
    <name evidence="5" type="ORF">FHS28_004732</name>
</gene>
<feature type="modified residue" description="4-aspartylphosphate" evidence="1">
    <location>
        <position position="94"/>
    </location>
</feature>
<dbReference type="Gene3D" id="3.40.50.2300">
    <property type="match status" value="1"/>
</dbReference>
<dbReference type="EMBL" id="JACHXO010000011">
    <property type="protein sequence ID" value="MBB3197305.1"/>
    <property type="molecule type" value="Genomic_DNA"/>
</dbReference>
<dbReference type="InterPro" id="IPR001633">
    <property type="entry name" value="EAL_dom"/>
</dbReference>
<evidence type="ECO:0000313" key="5">
    <source>
        <dbReference type="EMBL" id="MBB3197305.1"/>
    </source>
</evidence>
<feature type="domain" description="Response regulatory" evidence="2">
    <location>
        <begin position="39"/>
        <end position="163"/>
    </location>
</feature>
<dbReference type="CDD" id="cd01948">
    <property type="entry name" value="EAL"/>
    <property type="match status" value="1"/>
</dbReference>
<dbReference type="SMART" id="SM00448">
    <property type="entry name" value="REC"/>
    <property type="match status" value="1"/>
</dbReference>
<feature type="domain" description="GGDEF" evidence="4">
    <location>
        <begin position="356"/>
        <end position="483"/>
    </location>
</feature>
<dbReference type="InterPro" id="IPR000160">
    <property type="entry name" value="GGDEF_dom"/>
</dbReference>
<evidence type="ECO:0000259" key="2">
    <source>
        <dbReference type="PROSITE" id="PS50110"/>
    </source>
</evidence>
<dbReference type="RefSeq" id="WP_088454380.1">
    <property type="nucleotide sequence ID" value="NZ_JACHXO010000011.1"/>
</dbReference>
<dbReference type="SMART" id="SM00052">
    <property type="entry name" value="EAL"/>
    <property type="match status" value="1"/>
</dbReference>
<dbReference type="CDD" id="cd01949">
    <property type="entry name" value="GGDEF"/>
    <property type="match status" value="1"/>
</dbReference>
<dbReference type="PROSITE" id="PS50883">
    <property type="entry name" value="EAL"/>
    <property type="match status" value="1"/>
</dbReference>
<evidence type="ECO:0000259" key="4">
    <source>
        <dbReference type="PROSITE" id="PS50887"/>
    </source>
</evidence>
<name>A0ABR6GZ14_9BURK</name>
<evidence type="ECO:0000313" key="6">
    <source>
        <dbReference type="Proteomes" id="UP000574369"/>
    </source>
</evidence>
<keyword evidence="1" id="KW-0597">Phosphoprotein</keyword>
<dbReference type="Gene3D" id="3.30.70.270">
    <property type="match status" value="1"/>
</dbReference>
<dbReference type="SMART" id="SM00267">
    <property type="entry name" value="GGDEF"/>
    <property type="match status" value="1"/>
</dbReference>
<dbReference type="Pfam" id="PF11849">
    <property type="entry name" value="DUF3369"/>
    <property type="match status" value="1"/>
</dbReference>
<sequence>MSDRQHSSNSAVVEDDDVMQFLDDPETAREIPPTARPWRVLIVDDDTDVHKATELAMQGLMVEGQPLTFLHARSAQEAERLLSREQDIAVVLLDVVMESDDAGLQLVRYIRDELQLQAVRIVLRTGQPGYAPEIETIQAYDINDYKTKSELTRTRLYTVLTAAIRSYRQIRALEASREGMEMIVEASAELGRLRGMQGFAEGVITLLSALLGTLPDGLVCLQSENDPSGEARVIAAAGQYSALVTRPLRHVPVPRVRELLSRCFTLADHFNDDGCVLMYFGLPNGRAMVVLLEVPRPLGELDLAMMRAFSANIAAGFENVVLYNQLSDQAYNDPLLQLPNRTRFIEVLEQNLKSPDGITLALIDLDDFADINDAFGHRFGDLVLQAVTLRMAEQLGHNTAMARISSNAFGLLGPEEVVNGDRIAELFNDPFTVSGERLQLSATTGLVRLAESRALGSELLLDAQIALKRAKAINRGASQYFRAEMGIDARERFKLLKGLRASFEERRLFVVYQPQVALATQQVIGAEALLRWRTSDGQFVPPDQFIPLAEQSGLIVPIGEFVLRTACFQIAQLRRNGFHDFRIAVNISLAQFRHPGFIDSIRRALTDAEIPGAALELEITESMAMEEISTVLRVLAEIRSTGATVAIDDFGTGFSSLSQLRRLDVERLKIDRAFVHEAQSSAAGATIAQLVVNLGCSLGMRVVAEGIETEEQRQHLLALGCHEGQGWLFARPMPADQLEDWLRNRPNTSAA</sequence>
<dbReference type="NCBIfam" id="TIGR00254">
    <property type="entry name" value="GGDEF"/>
    <property type="match status" value="1"/>
</dbReference>
<protein>
    <submittedName>
        <fullName evidence="5">Diguanylate cyclase (GGDEF)-like protein</fullName>
    </submittedName>
</protein>
<dbReference type="InterPro" id="IPR011006">
    <property type="entry name" value="CheY-like_superfamily"/>
</dbReference>
<dbReference type="Proteomes" id="UP000574369">
    <property type="component" value="Unassembled WGS sequence"/>
</dbReference>
<dbReference type="Pfam" id="PF00990">
    <property type="entry name" value="GGDEF"/>
    <property type="match status" value="1"/>
</dbReference>
<dbReference type="SUPFAM" id="SSF141868">
    <property type="entry name" value="EAL domain-like"/>
    <property type="match status" value="1"/>
</dbReference>
<evidence type="ECO:0000259" key="3">
    <source>
        <dbReference type="PROSITE" id="PS50883"/>
    </source>
</evidence>
<feature type="domain" description="EAL" evidence="3">
    <location>
        <begin position="492"/>
        <end position="746"/>
    </location>
</feature>
<organism evidence="5 6">
    <name type="scientific">Roseateles terrae</name>
    <dbReference type="NCBI Taxonomy" id="431060"/>
    <lineage>
        <taxon>Bacteria</taxon>
        <taxon>Pseudomonadati</taxon>
        <taxon>Pseudomonadota</taxon>
        <taxon>Betaproteobacteria</taxon>
        <taxon>Burkholderiales</taxon>
        <taxon>Sphaerotilaceae</taxon>
        <taxon>Roseateles</taxon>
    </lineage>
</organism>
<proteinExistence type="predicted"/>
<dbReference type="SUPFAM" id="SSF52172">
    <property type="entry name" value="CheY-like"/>
    <property type="match status" value="1"/>
</dbReference>
<dbReference type="PANTHER" id="PTHR33121">
    <property type="entry name" value="CYCLIC DI-GMP PHOSPHODIESTERASE PDEF"/>
    <property type="match status" value="1"/>
</dbReference>
<dbReference type="PROSITE" id="PS50110">
    <property type="entry name" value="RESPONSE_REGULATORY"/>
    <property type="match status" value="1"/>
</dbReference>
<dbReference type="Pfam" id="PF00563">
    <property type="entry name" value="EAL"/>
    <property type="match status" value="1"/>
</dbReference>
<accession>A0ABR6GZ14</accession>
<reference evidence="5 6" key="1">
    <citation type="submission" date="2020-08" db="EMBL/GenBank/DDBJ databases">
        <title>Genomic Encyclopedia of Type Strains, Phase III (KMG-III): the genomes of soil and plant-associated and newly described type strains.</title>
        <authorList>
            <person name="Whitman W."/>
        </authorList>
    </citation>
    <scope>NUCLEOTIDE SEQUENCE [LARGE SCALE GENOMIC DNA]</scope>
    <source>
        <strain evidence="5 6">CECT 7247</strain>
    </source>
</reference>
<dbReference type="InterPro" id="IPR029787">
    <property type="entry name" value="Nucleotide_cyclase"/>
</dbReference>
<dbReference type="SUPFAM" id="SSF55073">
    <property type="entry name" value="Nucleotide cyclase"/>
    <property type="match status" value="1"/>
</dbReference>
<dbReference type="InterPro" id="IPR043128">
    <property type="entry name" value="Rev_trsase/Diguanyl_cyclase"/>
</dbReference>
<dbReference type="InterPro" id="IPR001789">
    <property type="entry name" value="Sig_transdc_resp-reg_receiver"/>
</dbReference>